<dbReference type="EMBL" id="NEVK01000008">
    <property type="protein sequence ID" value="OZI16238.1"/>
    <property type="molecule type" value="Genomic_DNA"/>
</dbReference>
<keyword evidence="2" id="KW-1185">Reference proteome</keyword>
<evidence type="ECO:0000313" key="2">
    <source>
        <dbReference type="Proteomes" id="UP000216947"/>
    </source>
</evidence>
<organism evidence="1 2">
    <name type="scientific">Bordetella genomosp. 7</name>
    <dbReference type="NCBI Taxonomy" id="1416805"/>
    <lineage>
        <taxon>Bacteria</taxon>
        <taxon>Pseudomonadati</taxon>
        <taxon>Pseudomonadota</taxon>
        <taxon>Betaproteobacteria</taxon>
        <taxon>Burkholderiales</taxon>
        <taxon>Alcaligenaceae</taxon>
        <taxon>Bordetella</taxon>
    </lineage>
</organism>
<dbReference type="InterPro" id="IPR021851">
    <property type="entry name" value="DUF3455"/>
</dbReference>
<protein>
    <recommendedName>
        <fullName evidence="3">DUF3455 domain-containing protein</fullName>
    </recommendedName>
</protein>
<accession>A0A261QU06</accession>
<comment type="caution">
    <text evidence="1">The sequence shown here is derived from an EMBL/GenBank/DDBJ whole genome shotgun (WGS) entry which is preliminary data.</text>
</comment>
<dbReference type="AlphaFoldDB" id="A0A261QU06"/>
<evidence type="ECO:0008006" key="3">
    <source>
        <dbReference type="Google" id="ProtNLM"/>
    </source>
</evidence>
<dbReference type="Pfam" id="PF11937">
    <property type="entry name" value="DUF3455"/>
    <property type="match status" value="1"/>
</dbReference>
<reference evidence="2" key="1">
    <citation type="submission" date="2017-05" db="EMBL/GenBank/DDBJ databases">
        <title>Complete and WGS of Bordetella genogroups.</title>
        <authorList>
            <person name="Spilker T."/>
            <person name="Lipuma J."/>
        </authorList>
    </citation>
    <scope>NUCLEOTIDE SEQUENCE [LARGE SCALE GENOMIC DNA]</scope>
    <source>
        <strain evidence="2">AU18089</strain>
    </source>
</reference>
<proteinExistence type="predicted"/>
<name>A0A261QU06_9BORD</name>
<evidence type="ECO:0000313" key="1">
    <source>
        <dbReference type="EMBL" id="OZI16238.1"/>
    </source>
</evidence>
<gene>
    <name evidence="1" type="ORF">CAL19_16200</name>
</gene>
<sequence>MNSRKDHGNYFNPVESSRQFTAPTNLRRYKGACMTPGYSYRRFARLSLLAACLTAATGAAATDNVPAVMQVPAGNYPAWRASAEGVVTYVCQQASGIPPRQAWSIQSAKATLTGDGQQGEYAYPPETWRAADGSTLTGLGIVRFNAAPDRLDDQLVIANPAGGAGVLSGVTYIQRLVQSGGGAPARACDAAATGQRVDAPFRAVYMFWKPN</sequence>
<dbReference type="Proteomes" id="UP000216947">
    <property type="component" value="Unassembled WGS sequence"/>
</dbReference>